<dbReference type="InterPro" id="IPR036223">
    <property type="entry name" value="CAP_C_sf"/>
</dbReference>
<dbReference type="Proteomes" id="UP000022910">
    <property type="component" value="Unassembled WGS sequence"/>
</dbReference>
<organism evidence="3 4">
    <name type="scientific">Rhizophagus irregularis (strain DAOM 197198w)</name>
    <name type="common">Glomus intraradices</name>
    <dbReference type="NCBI Taxonomy" id="1432141"/>
    <lineage>
        <taxon>Eukaryota</taxon>
        <taxon>Fungi</taxon>
        <taxon>Fungi incertae sedis</taxon>
        <taxon>Mucoromycota</taxon>
        <taxon>Glomeromycotina</taxon>
        <taxon>Glomeromycetes</taxon>
        <taxon>Glomerales</taxon>
        <taxon>Glomeraceae</taxon>
        <taxon>Rhizophagus</taxon>
    </lineage>
</organism>
<name>A0A015JJP1_RHIIW</name>
<dbReference type="InterPro" id="IPR016098">
    <property type="entry name" value="CAP/MinC_C"/>
</dbReference>
<dbReference type="AlphaFoldDB" id="A0A015JJP1"/>
<accession>A0A015JJP1</accession>
<evidence type="ECO:0000313" key="4">
    <source>
        <dbReference type="Proteomes" id="UP000022910"/>
    </source>
</evidence>
<proteinExistence type="predicted"/>
<dbReference type="GO" id="GO:0007010">
    <property type="term" value="P:cytoskeleton organization"/>
    <property type="evidence" value="ECO:0007669"/>
    <property type="project" value="InterPro"/>
</dbReference>
<dbReference type="SMR" id="A0A015JJP1"/>
<sequence length="238" mass="27617">MSRPPQPPAKQVPNSTQALVGQLLSHRKFFEKENSQVKHLDNTSISSNSTVFLRLCDDMEYIIDSACTKIMIEECKNLKLTVNDKILTSIIEVWKSDNVNISLNSQVQTIQIDHCKNINLNYSNPNHFYSAVWTTTSQFSLKIFEDGQEKYTFNNEKDNSSEEENEEKENDSLKDELKQNIIRLIDNQLVTEELVRAENWFPITRREWGEWKTKANANAEKLRQSKEAEIKNNDEATN</sequence>
<feature type="domain" description="C-CAP/cofactor C-like" evidence="2">
    <location>
        <begin position="8"/>
        <end position="155"/>
    </location>
</feature>
<dbReference type="GO" id="GO:0003779">
    <property type="term" value="F:actin binding"/>
    <property type="evidence" value="ECO:0007669"/>
    <property type="project" value="InterPro"/>
</dbReference>
<dbReference type="Gene3D" id="2.160.20.70">
    <property type="match status" value="1"/>
</dbReference>
<evidence type="ECO:0000256" key="1">
    <source>
        <dbReference type="SAM" id="MobiDB-lite"/>
    </source>
</evidence>
<evidence type="ECO:0000259" key="2">
    <source>
        <dbReference type="PROSITE" id="PS51329"/>
    </source>
</evidence>
<gene>
    <name evidence="3" type="ORF">RirG_114880</name>
</gene>
<dbReference type="Pfam" id="PF08603">
    <property type="entry name" value="CAP_C"/>
    <property type="match status" value="1"/>
</dbReference>
<dbReference type="EMBL" id="JEMT01017796">
    <property type="protein sequence ID" value="EXX67385.1"/>
    <property type="molecule type" value="Genomic_DNA"/>
</dbReference>
<dbReference type="OMA" id="GYPTTER"/>
<dbReference type="InterPro" id="IPR013912">
    <property type="entry name" value="Adenylate_cyclase-assoc_CAP_C"/>
</dbReference>
<comment type="caution">
    <text evidence="3">The sequence shown here is derived from an EMBL/GenBank/DDBJ whole genome shotgun (WGS) entry which is preliminary data.</text>
</comment>
<dbReference type="PROSITE" id="PS51329">
    <property type="entry name" value="C_CAP_COFACTOR_C"/>
    <property type="match status" value="1"/>
</dbReference>
<keyword evidence="4" id="KW-1185">Reference proteome</keyword>
<protein>
    <recommendedName>
        <fullName evidence="2">C-CAP/cofactor C-like domain-containing protein</fullName>
    </recommendedName>
</protein>
<dbReference type="SUPFAM" id="SSF69340">
    <property type="entry name" value="C-terminal domain of adenylylcyclase associated protein"/>
    <property type="match status" value="1"/>
</dbReference>
<dbReference type="OrthoDB" id="2522835at2759"/>
<evidence type="ECO:0000313" key="3">
    <source>
        <dbReference type="EMBL" id="EXX67385.1"/>
    </source>
</evidence>
<feature type="region of interest" description="Disordered" evidence="1">
    <location>
        <begin position="153"/>
        <end position="173"/>
    </location>
</feature>
<reference evidence="3 4" key="1">
    <citation type="submission" date="2014-02" db="EMBL/GenBank/DDBJ databases">
        <title>Single nucleus genome sequencing reveals high similarity among nuclei of an endomycorrhizal fungus.</title>
        <authorList>
            <person name="Lin K."/>
            <person name="Geurts R."/>
            <person name="Zhang Z."/>
            <person name="Limpens E."/>
            <person name="Saunders D.G."/>
            <person name="Mu D."/>
            <person name="Pang E."/>
            <person name="Cao H."/>
            <person name="Cha H."/>
            <person name="Lin T."/>
            <person name="Zhou Q."/>
            <person name="Shang Y."/>
            <person name="Li Y."/>
            <person name="Ivanov S."/>
            <person name="Sharma T."/>
            <person name="Velzen R.V."/>
            <person name="Ruijter N.D."/>
            <person name="Aanen D.K."/>
            <person name="Win J."/>
            <person name="Kamoun S."/>
            <person name="Bisseling T."/>
            <person name="Huang S."/>
        </authorList>
    </citation>
    <scope>NUCLEOTIDE SEQUENCE [LARGE SCALE GENOMIC DNA]</scope>
    <source>
        <strain evidence="4">DAOM197198w</strain>
    </source>
</reference>
<dbReference type="InterPro" id="IPR017901">
    <property type="entry name" value="C-CAP_CF_C-like"/>
</dbReference>